<dbReference type="PANTHER" id="PTHR42852:SF6">
    <property type="entry name" value="THIOL:DISULFIDE INTERCHANGE PROTEIN DSBE"/>
    <property type="match status" value="1"/>
</dbReference>
<evidence type="ECO:0000256" key="5">
    <source>
        <dbReference type="ARBA" id="ARBA00023284"/>
    </source>
</evidence>
<dbReference type="Pfam" id="PF00578">
    <property type="entry name" value="AhpC-TSA"/>
    <property type="match status" value="1"/>
</dbReference>
<dbReference type="SUPFAM" id="SSF52833">
    <property type="entry name" value="Thioredoxin-like"/>
    <property type="match status" value="1"/>
</dbReference>
<dbReference type="PANTHER" id="PTHR42852">
    <property type="entry name" value="THIOL:DISULFIDE INTERCHANGE PROTEIN DSBE"/>
    <property type="match status" value="1"/>
</dbReference>
<accession>A0A3R8RGI5</accession>
<evidence type="ECO:0000256" key="2">
    <source>
        <dbReference type="ARBA" id="ARBA00022748"/>
    </source>
</evidence>
<dbReference type="InterPro" id="IPR013766">
    <property type="entry name" value="Thioredoxin_domain"/>
</dbReference>
<evidence type="ECO:0000256" key="6">
    <source>
        <dbReference type="SAM" id="MobiDB-lite"/>
    </source>
</evidence>
<keyword evidence="9" id="KW-1185">Reference proteome</keyword>
<keyword evidence="3" id="KW-0735">Signal-anchor</keyword>
<proteinExistence type="predicted"/>
<keyword evidence="5" id="KW-0676">Redox-active center</keyword>
<dbReference type="Proteomes" id="UP000276379">
    <property type="component" value="Unassembled WGS sequence"/>
</dbReference>
<comment type="subcellular location">
    <subcellularLocation>
        <location evidence="1">Cell envelope</location>
    </subcellularLocation>
</comment>
<dbReference type="GO" id="GO:0016209">
    <property type="term" value="F:antioxidant activity"/>
    <property type="evidence" value="ECO:0007669"/>
    <property type="project" value="InterPro"/>
</dbReference>
<organism evidence="8 9">
    <name type="scientific">Streptomyces griseofuscus</name>
    <dbReference type="NCBI Taxonomy" id="146922"/>
    <lineage>
        <taxon>Bacteria</taxon>
        <taxon>Bacillati</taxon>
        <taxon>Actinomycetota</taxon>
        <taxon>Actinomycetes</taxon>
        <taxon>Kitasatosporales</taxon>
        <taxon>Streptomycetaceae</taxon>
        <taxon>Streptomyces</taxon>
    </lineage>
</organism>
<dbReference type="PROSITE" id="PS51352">
    <property type="entry name" value="THIOREDOXIN_2"/>
    <property type="match status" value="1"/>
</dbReference>
<dbReference type="GO" id="GO:0016491">
    <property type="term" value="F:oxidoreductase activity"/>
    <property type="evidence" value="ECO:0007669"/>
    <property type="project" value="InterPro"/>
</dbReference>
<dbReference type="Gene3D" id="3.40.30.10">
    <property type="entry name" value="Glutaredoxin"/>
    <property type="match status" value="1"/>
</dbReference>
<evidence type="ECO:0000313" key="9">
    <source>
        <dbReference type="Proteomes" id="UP000276379"/>
    </source>
</evidence>
<keyword evidence="2" id="KW-0201">Cytochrome c-type biogenesis</keyword>
<dbReference type="GO" id="GO:0030313">
    <property type="term" value="C:cell envelope"/>
    <property type="evidence" value="ECO:0007669"/>
    <property type="project" value="UniProtKB-SubCell"/>
</dbReference>
<comment type="caution">
    <text evidence="8">The sequence shown here is derived from an EMBL/GenBank/DDBJ whole genome shotgun (WGS) entry which is preliminary data.</text>
</comment>
<dbReference type="GO" id="GO:0017004">
    <property type="term" value="P:cytochrome complex assembly"/>
    <property type="evidence" value="ECO:0007669"/>
    <property type="project" value="UniProtKB-KW"/>
</dbReference>
<feature type="region of interest" description="Disordered" evidence="6">
    <location>
        <begin position="1"/>
        <end position="22"/>
    </location>
</feature>
<dbReference type="CDD" id="cd02966">
    <property type="entry name" value="TlpA_like_family"/>
    <property type="match status" value="1"/>
</dbReference>
<keyword evidence="4" id="KW-1015">Disulfide bond</keyword>
<dbReference type="InterPro" id="IPR036249">
    <property type="entry name" value="Thioredoxin-like_sf"/>
</dbReference>
<evidence type="ECO:0000313" key="8">
    <source>
        <dbReference type="EMBL" id="RRQ87194.1"/>
    </source>
</evidence>
<feature type="domain" description="Thioredoxin" evidence="7">
    <location>
        <begin position="69"/>
        <end position="211"/>
    </location>
</feature>
<dbReference type="InterPro" id="IPR050553">
    <property type="entry name" value="Thioredoxin_ResA/DsbE_sf"/>
</dbReference>
<evidence type="ECO:0000259" key="7">
    <source>
        <dbReference type="PROSITE" id="PS51352"/>
    </source>
</evidence>
<gene>
    <name evidence="8" type="ORF">CQW44_09555</name>
</gene>
<evidence type="ECO:0000256" key="1">
    <source>
        <dbReference type="ARBA" id="ARBA00004196"/>
    </source>
</evidence>
<keyword evidence="3" id="KW-0812">Transmembrane</keyword>
<evidence type="ECO:0000256" key="3">
    <source>
        <dbReference type="ARBA" id="ARBA00022968"/>
    </source>
</evidence>
<dbReference type="AlphaFoldDB" id="A0A3R8RGI5"/>
<reference evidence="8 9" key="1">
    <citation type="submission" date="2017-10" db="EMBL/GenBank/DDBJ databases">
        <title>Draft genome of actinobacteria isolated from guarana (Paullinia cupana (Mart.) Ducke.</title>
        <authorList>
            <person name="Siqueira K.A."/>
            <person name="Liotti R.G."/>
            <person name="Mendes T.A."/>
            <person name="Soares M.A."/>
        </authorList>
    </citation>
    <scope>NUCLEOTIDE SEQUENCE [LARGE SCALE GENOMIC DNA]</scope>
    <source>
        <strain evidence="8 9">199</strain>
    </source>
</reference>
<sequence>MSGQPRTCEPISGLPPRTPHGGPRQGDILIIMNIAKAVGLVLALLMASGCAGPRLDDGQAPRPQETFAPADREKMPDLAGTAIDGRPIAVHDYRGNVLVVNAWASWCGPCRAEARDFSAVHTTLHTRGVRVMGVDTDASRTAGAAFAREHHVPYRSLHDPKTVQLLRIPKGLVSPQGYPYTFVVDRQGRIAAARMGRISRAELTDLVEPLL</sequence>
<dbReference type="EMBL" id="PDES01000004">
    <property type="protein sequence ID" value="RRQ87194.1"/>
    <property type="molecule type" value="Genomic_DNA"/>
</dbReference>
<name>A0A3R8RGI5_9ACTN</name>
<protein>
    <submittedName>
        <fullName evidence="8">Redoxin</fullName>
    </submittedName>
</protein>
<dbReference type="InterPro" id="IPR000866">
    <property type="entry name" value="AhpC/TSA"/>
</dbReference>
<evidence type="ECO:0000256" key="4">
    <source>
        <dbReference type="ARBA" id="ARBA00023157"/>
    </source>
</evidence>